<dbReference type="GeneID" id="5889838"/>
<feature type="transmembrane region" description="Helical" evidence="1">
    <location>
        <begin position="208"/>
        <end position="231"/>
    </location>
</feature>
<gene>
    <name evidence="2" type="ORF">MONBRDRAFT_24390</name>
</gene>
<dbReference type="RefSeq" id="XP_001744778.1">
    <property type="nucleotide sequence ID" value="XM_001744726.1"/>
</dbReference>
<keyword evidence="1" id="KW-1133">Transmembrane helix</keyword>
<name>A9UW98_MONBE</name>
<feature type="transmembrane region" description="Helical" evidence="1">
    <location>
        <begin position="114"/>
        <end position="135"/>
    </location>
</feature>
<protein>
    <submittedName>
        <fullName evidence="2">Uncharacterized protein</fullName>
    </submittedName>
</protein>
<organism evidence="2 3">
    <name type="scientific">Monosiga brevicollis</name>
    <name type="common">Choanoflagellate</name>
    <dbReference type="NCBI Taxonomy" id="81824"/>
    <lineage>
        <taxon>Eukaryota</taxon>
        <taxon>Choanoflagellata</taxon>
        <taxon>Craspedida</taxon>
        <taxon>Salpingoecidae</taxon>
        <taxon>Monosiga</taxon>
    </lineage>
</organism>
<feature type="transmembrane region" description="Helical" evidence="1">
    <location>
        <begin position="243"/>
        <end position="267"/>
    </location>
</feature>
<reference evidence="2 3" key="1">
    <citation type="journal article" date="2008" name="Nature">
        <title>The genome of the choanoflagellate Monosiga brevicollis and the origin of metazoans.</title>
        <authorList>
            <consortium name="JGI Sequencing"/>
            <person name="King N."/>
            <person name="Westbrook M.J."/>
            <person name="Young S.L."/>
            <person name="Kuo A."/>
            <person name="Abedin M."/>
            <person name="Chapman J."/>
            <person name="Fairclough S."/>
            <person name="Hellsten U."/>
            <person name="Isogai Y."/>
            <person name="Letunic I."/>
            <person name="Marr M."/>
            <person name="Pincus D."/>
            <person name="Putnam N."/>
            <person name="Rokas A."/>
            <person name="Wright K.J."/>
            <person name="Zuzow R."/>
            <person name="Dirks W."/>
            <person name="Good M."/>
            <person name="Goodstein D."/>
            <person name="Lemons D."/>
            <person name="Li W."/>
            <person name="Lyons J.B."/>
            <person name="Morris A."/>
            <person name="Nichols S."/>
            <person name="Richter D.J."/>
            <person name="Salamov A."/>
            <person name="Bork P."/>
            <person name="Lim W.A."/>
            <person name="Manning G."/>
            <person name="Miller W.T."/>
            <person name="McGinnis W."/>
            <person name="Shapiro H."/>
            <person name="Tjian R."/>
            <person name="Grigoriev I.V."/>
            <person name="Rokhsar D."/>
        </authorList>
    </citation>
    <scope>NUCLEOTIDE SEQUENCE [LARGE SCALE GENOMIC DNA]</scope>
    <source>
        <strain evidence="3">MX1 / ATCC 50154</strain>
    </source>
</reference>
<evidence type="ECO:0000256" key="1">
    <source>
        <dbReference type="SAM" id="Phobius"/>
    </source>
</evidence>
<keyword evidence="1" id="KW-0812">Transmembrane</keyword>
<dbReference type="AlphaFoldDB" id="A9UW98"/>
<dbReference type="Proteomes" id="UP000001357">
    <property type="component" value="Unassembled WGS sequence"/>
</dbReference>
<evidence type="ECO:0000313" key="2">
    <source>
        <dbReference type="EMBL" id="EDQ90727.1"/>
    </source>
</evidence>
<dbReference type="EMBL" id="CH991547">
    <property type="protein sequence ID" value="EDQ90727.1"/>
    <property type="molecule type" value="Genomic_DNA"/>
</dbReference>
<dbReference type="InParanoid" id="A9UW98"/>
<feature type="transmembrane region" description="Helical" evidence="1">
    <location>
        <begin position="182"/>
        <end position="202"/>
    </location>
</feature>
<accession>A9UW98</accession>
<feature type="transmembrane region" description="Helical" evidence="1">
    <location>
        <begin position="51"/>
        <end position="84"/>
    </location>
</feature>
<keyword evidence="3" id="KW-1185">Reference proteome</keyword>
<keyword evidence="1" id="KW-0472">Membrane</keyword>
<feature type="transmembrane region" description="Helical" evidence="1">
    <location>
        <begin position="147"/>
        <end position="170"/>
    </location>
</feature>
<sequence>MATGNKFILFFLLVIGGLLILCGTALNWSVEDDLLAGTNREYKHLFRYSQLLFWFAWFAALADTIFPNACFTAIQAAIIFCIVARRSGDGLASFSSVDTCRIQAERTSGDTKNAFQRCAAGGVLSYFGLVLSWLVSLPRLHFAKLDIVETIAIAAGSVISIIGAIVLWTSDKIDLGSPVRDELFDASMYAVFTVIFGFSAFLSDMVAVISGIAFYLTWVSASQLALMFFVVSQVSLTQNQENTIYAGFSMVWLGAIIMLVMCATRLMHTGDGDGVVHDDNAADAPRVAKTKPAEKV</sequence>
<dbReference type="KEGG" id="mbr:MONBRDRAFT_24390"/>
<evidence type="ECO:0000313" key="3">
    <source>
        <dbReference type="Proteomes" id="UP000001357"/>
    </source>
</evidence>
<proteinExistence type="predicted"/>